<evidence type="ECO:0000313" key="5">
    <source>
        <dbReference type="EMBL" id="QJD85462.1"/>
    </source>
</evidence>
<proteinExistence type="predicted"/>
<evidence type="ECO:0000313" key="6">
    <source>
        <dbReference type="Proteomes" id="UP000502248"/>
    </source>
</evidence>
<dbReference type="SUPFAM" id="SSF46785">
    <property type="entry name" value="Winged helix' DNA-binding domain"/>
    <property type="match status" value="1"/>
</dbReference>
<evidence type="ECO:0000259" key="4">
    <source>
        <dbReference type="PROSITE" id="PS50949"/>
    </source>
</evidence>
<dbReference type="InterPro" id="IPR036388">
    <property type="entry name" value="WH-like_DNA-bd_sf"/>
</dbReference>
<sequence length="216" mass="25017">MSSSSLETTAYREIRERIMQAQYMPGTMLSENELAGTLGMSRTPVRAAISLLEREGLVESFKGRGVMVKDISFHDFSEMYEVLISMQLFVFDAALKRKIGFDLETMKQLLDKQKEALERDDYYGYYVHSLLFTESILRTTRNENMLRIVELYRGKYVFRMVSYRKKYPQYKPSYSALTNERVYKALALGDVAGAKAAIIEQYSTTHEQLMLDGIIR</sequence>
<dbReference type="Pfam" id="PF07729">
    <property type="entry name" value="FCD"/>
    <property type="match status" value="1"/>
</dbReference>
<dbReference type="EMBL" id="CP051680">
    <property type="protein sequence ID" value="QJD85462.1"/>
    <property type="molecule type" value="Genomic_DNA"/>
</dbReference>
<accession>A0A7Z2ZNW8</accession>
<feature type="domain" description="HTH gntR-type" evidence="4">
    <location>
        <begin position="4"/>
        <end position="71"/>
    </location>
</feature>
<dbReference type="Pfam" id="PF00392">
    <property type="entry name" value="GntR"/>
    <property type="match status" value="1"/>
</dbReference>
<dbReference type="InterPro" id="IPR000524">
    <property type="entry name" value="Tscrpt_reg_HTH_GntR"/>
</dbReference>
<dbReference type="KEGG" id="cheb:HH215_21290"/>
<keyword evidence="2" id="KW-0238">DNA-binding</keyword>
<reference evidence="5 6" key="1">
    <citation type="submission" date="2020-04" db="EMBL/GenBank/DDBJ databases">
        <title>Genome sequencing of novel species.</title>
        <authorList>
            <person name="Heo J."/>
            <person name="Kim S.-J."/>
            <person name="Kim J.-S."/>
            <person name="Hong S.-B."/>
            <person name="Kwon S.-W."/>
        </authorList>
    </citation>
    <scope>NUCLEOTIDE SEQUENCE [LARGE SCALE GENOMIC DNA]</scope>
    <source>
        <strain evidence="5 6">MFER-1</strain>
    </source>
</reference>
<dbReference type="GO" id="GO:0003700">
    <property type="term" value="F:DNA-binding transcription factor activity"/>
    <property type="evidence" value="ECO:0007669"/>
    <property type="project" value="InterPro"/>
</dbReference>
<keyword evidence="1" id="KW-0805">Transcription regulation</keyword>
<dbReference type="PRINTS" id="PR00035">
    <property type="entry name" value="HTHGNTR"/>
</dbReference>
<gene>
    <name evidence="5" type="ORF">HH215_21290</name>
</gene>
<protein>
    <submittedName>
        <fullName evidence="5">GntR family transcriptional regulator</fullName>
    </submittedName>
</protein>
<dbReference type="CDD" id="cd07377">
    <property type="entry name" value="WHTH_GntR"/>
    <property type="match status" value="1"/>
</dbReference>
<dbReference type="GO" id="GO:0003677">
    <property type="term" value="F:DNA binding"/>
    <property type="evidence" value="ECO:0007669"/>
    <property type="project" value="UniProtKB-KW"/>
</dbReference>
<dbReference type="Gene3D" id="1.10.10.10">
    <property type="entry name" value="Winged helix-like DNA-binding domain superfamily/Winged helix DNA-binding domain"/>
    <property type="match status" value="1"/>
</dbReference>
<dbReference type="InterPro" id="IPR036390">
    <property type="entry name" value="WH_DNA-bd_sf"/>
</dbReference>
<dbReference type="InterPro" id="IPR011711">
    <property type="entry name" value="GntR_C"/>
</dbReference>
<evidence type="ECO:0000256" key="2">
    <source>
        <dbReference type="ARBA" id="ARBA00023125"/>
    </source>
</evidence>
<evidence type="ECO:0000256" key="1">
    <source>
        <dbReference type="ARBA" id="ARBA00023015"/>
    </source>
</evidence>
<dbReference type="SMART" id="SM00345">
    <property type="entry name" value="HTH_GNTR"/>
    <property type="match status" value="1"/>
</dbReference>
<keyword evidence="6" id="KW-1185">Reference proteome</keyword>
<dbReference type="PANTHER" id="PTHR43537:SF24">
    <property type="entry name" value="GLUCONATE OPERON TRANSCRIPTIONAL REPRESSOR"/>
    <property type="match status" value="1"/>
</dbReference>
<dbReference type="RefSeq" id="WP_169281724.1">
    <property type="nucleotide sequence ID" value="NZ_CP051680.1"/>
</dbReference>
<dbReference type="SUPFAM" id="SSF48008">
    <property type="entry name" value="GntR ligand-binding domain-like"/>
    <property type="match status" value="1"/>
</dbReference>
<dbReference type="Gene3D" id="1.20.120.530">
    <property type="entry name" value="GntR ligand-binding domain-like"/>
    <property type="match status" value="1"/>
</dbReference>
<dbReference type="Proteomes" id="UP000502248">
    <property type="component" value="Chromosome"/>
</dbReference>
<dbReference type="PANTHER" id="PTHR43537">
    <property type="entry name" value="TRANSCRIPTIONAL REGULATOR, GNTR FAMILY"/>
    <property type="match status" value="1"/>
</dbReference>
<dbReference type="InterPro" id="IPR008920">
    <property type="entry name" value="TF_FadR/GntR_C"/>
</dbReference>
<name>A0A7Z2ZNW8_9BACL</name>
<keyword evidence="3" id="KW-0804">Transcription</keyword>
<organism evidence="5 6">
    <name type="scientific">Cohnella herbarum</name>
    <dbReference type="NCBI Taxonomy" id="2728023"/>
    <lineage>
        <taxon>Bacteria</taxon>
        <taxon>Bacillati</taxon>
        <taxon>Bacillota</taxon>
        <taxon>Bacilli</taxon>
        <taxon>Bacillales</taxon>
        <taxon>Paenibacillaceae</taxon>
        <taxon>Cohnella</taxon>
    </lineage>
</organism>
<evidence type="ECO:0000256" key="3">
    <source>
        <dbReference type="ARBA" id="ARBA00023163"/>
    </source>
</evidence>
<dbReference type="PROSITE" id="PS50949">
    <property type="entry name" value="HTH_GNTR"/>
    <property type="match status" value="1"/>
</dbReference>
<dbReference type="AlphaFoldDB" id="A0A7Z2ZNW8"/>